<dbReference type="RefSeq" id="WP_260421558.1">
    <property type="nucleotide sequence ID" value="NZ_BNBN01000007.1"/>
</dbReference>
<comment type="caution">
    <text evidence="1">The sequence shown here is derived from an EMBL/GenBank/DDBJ whole genome shotgun (WGS) entry which is preliminary data.</text>
</comment>
<organism evidence="1 2">
    <name type="scientific">Streptomyces candidus</name>
    <dbReference type="NCBI Taxonomy" id="67283"/>
    <lineage>
        <taxon>Bacteria</taxon>
        <taxon>Bacillati</taxon>
        <taxon>Actinomycetota</taxon>
        <taxon>Actinomycetes</taxon>
        <taxon>Kitasatosporales</taxon>
        <taxon>Streptomycetaceae</taxon>
        <taxon>Streptomyces</taxon>
    </lineage>
</organism>
<gene>
    <name evidence="1" type="ORF">HNQ79_001987</name>
</gene>
<reference evidence="1 2" key="1">
    <citation type="submission" date="2020-08" db="EMBL/GenBank/DDBJ databases">
        <title>Genomic Encyclopedia of Type Strains, Phase IV (KMG-IV): sequencing the most valuable type-strain genomes for metagenomic binning, comparative biology and taxonomic classification.</title>
        <authorList>
            <person name="Goeker M."/>
        </authorList>
    </citation>
    <scope>NUCLEOTIDE SEQUENCE [LARGE SCALE GENOMIC DNA]</scope>
    <source>
        <strain evidence="1 2">DSM 40141</strain>
    </source>
</reference>
<dbReference type="Proteomes" id="UP000540423">
    <property type="component" value="Unassembled WGS sequence"/>
</dbReference>
<dbReference type="EMBL" id="JACHEM010000004">
    <property type="protein sequence ID" value="MBB6435530.1"/>
    <property type="molecule type" value="Genomic_DNA"/>
</dbReference>
<name>A0A7X0HDD8_9ACTN</name>
<dbReference type="AlphaFoldDB" id="A0A7X0HDD8"/>
<accession>A0A7X0HDD8</accession>
<protein>
    <submittedName>
        <fullName evidence="1">Uncharacterized protein</fullName>
    </submittedName>
</protein>
<evidence type="ECO:0000313" key="2">
    <source>
        <dbReference type="Proteomes" id="UP000540423"/>
    </source>
</evidence>
<evidence type="ECO:0000313" key="1">
    <source>
        <dbReference type="EMBL" id="MBB6435530.1"/>
    </source>
</evidence>
<proteinExistence type="predicted"/>
<sequence length="44" mass="4719">MVGAPVAPGRARLLDRVGELVREARALGMSEDELMALVRANLVD</sequence>
<keyword evidence="2" id="KW-1185">Reference proteome</keyword>